<feature type="signal peptide" evidence="5">
    <location>
        <begin position="1"/>
        <end position="23"/>
    </location>
</feature>
<comment type="similarity">
    <text evidence="1">Belongs to the bacterial solute-binding protein 1 family.</text>
</comment>
<feature type="compositionally biased region" description="Polar residues" evidence="4">
    <location>
        <begin position="404"/>
        <end position="423"/>
    </location>
</feature>
<dbReference type="RefSeq" id="WP_212021089.1">
    <property type="nucleotide sequence ID" value="NZ_JAAFYZ010000308.1"/>
</dbReference>
<comment type="caution">
    <text evidence="6">The sequence shown here is derived from an EMBL/GenBank/DDBJ whole genome shotgun (WGS) entry which is preliminary data.</text>
</comment>
<dbReference type="PANTHER" id="PTHR30061">
    <property type="entry name" value="MALTOSE-BINDING PERIPLASMIC PROTEIN"/>
    <property type="match status" value="1"/>
</dbReference>
<accession>A0ABS5L6R5</accession>
<evidence type="ECO:0000256" key="4">
    <source>
        <dbReference type="SAM" id="MobiDB-lite"/>
    </source>
</evidence>
<dbReference type="EMBL" id="JAAFYZ010000308">
    <property type="protein sequence ID" value="MBS2554004.1"/>
    <property type="molecule type" value="Genomic_DNA"/>
</dbReference>
<gene>
    <name evidence="6" type="ORF">KGQ19_44840</name>
</gene>
<dbReference type="Pfam" id="PF01547">
    <property type="entry name" value="SBP_bac_1"/>
    <property type="match status" value="1"/>
</dbReference>
<keyword evidence="3 5" id="KW-0732">Signal</keyword>
<proteinExistence type="inferred from homology"/>
<name>A0ABS5L6R5_9ACTN</name>
<evidence type="ECO:0000256" key="5">
    <source>
        <dbReference type="SAM" id="SignalP"/>
    </source>
</evidence>
<dbReference type="InterPro" id="IPR006059">
    <property type="entry name" value="SBP"/>
</dbReference>
<dbReference type="SUPFAM" id="SSF53850">
    <property type="entry name" value="Periplasmic binding protein-like II"/>
    <property type="match status" value="1"/>
</dbReference>
<keyword evidence="2" id="KW-0813">Transport</keyword>
<evidence type="ECO:0000313" key="7">
    <source>
        <dbReference type="Proteomes" id="UP000730482"/>
    </source>
</evidence>
<organism evidence="6 7">
    <name type="scientific">Catenulispora pinistramenti</name>
    <dbReference type="NCBI Taxonomy" id="2705254"/>
    <lineage>
        <taxon>Bacteria</taxon>
        <taxon>Bacillati</taxon>
        <taxon>Actinomycetota</taxon>
        <taxon>Actinomycetes</taxon>
        <taxon>Catenulisporales</taxon>
        <taxon>Catenulisporaceae</taxon>
        <taxon>Catenulispora</taxon>
    </lineage>
</organism>
<sequence length="423" mass="43815">MKSVRGKRIIAAAGIAAVLTTAAACGSSGPSKSSGSSAGGTGGATSGVTLQVLIGSSGDAETNAVVAAGNAWAAKTGNKVVVTPAKDLTQQLTQSLAGGTPPDIFYVDASKFQGLVKGNALADVGEKITDSTDMYPNLQKAFTQNGQYYCVPKDFSTLALEVNTDLWTKAGLTDADYPKTWDQLETVAKKLTGNGVTGLVMSDTLDRIGAFMRQAGGSVVSADGKTVTADSPQNLQALDYLQKLAKEGALKFPKQVDTGWGGEALGKGKAAMTIEGNWIVGSMSKDYPNVHYKVVPLPAGPAGNATLSFTNCWGVAQKSSHQAAAVDFIDYLTTVDQQMSFAKSFGVMPSRQAAKAQFTQQFPDQAAFVTGADNAFGPVGFPGFDAVQKDFDSKIQGLADGSSDPKSMLSSLQKNATDALSNN</sequence>
<keyword evidence="7" id="KW-1185">Reference proteome</keyword>
<dbReference type="Gene3D" id="3.40.190.10">
    <property type="entry name" value="Periplasmic binding protein-like II"/>
    <property type="match status" value="1"/>
</dbReference>
<evidence type="ECO:0000256" key="1">
    <source>
        <dbReference type="ARBA" id="ARBA00008520"/>
    </source>
</evidence>
<protein>
    <submittedName>
        <fullName evidence="6">Extracellular solute-binding protein</fullName>
    </submittedName>
</protein>
<reference evidence="6 7" key="1">
    <citation type="submission" date="2020-02" db="EMBL/GenBank/DDBJ databases">
        <title>Acidophilic actinobacteria isolated from forest soil.</title>
        <authorList>
            <person name="Golinska P."/>
        </authorList>
    </citation>
    <scope>NUCLEOTIDE SEQUENCE [LARGE SCALE GENOMIC DNA]</scope>
    <source>
        <strain evidence="6 7">NL8</strain>
    </source>
</reference>
<evidence type="ECO:0000256" key="3">
    <source>
        <dbReference type="ARBA" id="ARBA00022729"/>
    </source>
</evidence>
<dbReference type="PANTHER" id="PTHR30061:SF50">
    <property type="entry name" value="MALTOSE_MALTODEXTRIN-BINDING PERIPLASMIC PROTEIN"/>
    <property type="match status" value="1"/>
</dbReference>
<feature type="region of interest" description="Disordered" evidence="4">
    <location>
        <begin position="399"/>
        <end position="423"/>
    </location>
</feature>
<dbReference type="PROSITE" id="PS51257">
    <property type="entry name" value="PROKAR_LIPOPROTEIN"/>
    <property type="match status" value="1"/>
</dbReference>
<feature type="chain" id="PRO_5046071786" evidence="5">
    <location>
        <begin position="24"/>
        <end position="423"/>
    </location>
</feature>
<dbReference type="Proteomes" id="UP000730482">
    <property type="component" value="Unassembled WGS sequence"/>
</dbReference>
<evidence type="ECO:0000313" key="6">
    <source>
        <dbReference type="EMBL" id="MBS2554004.1"/>
    </source>
</evidence>
<evidence type="ECO:0000256" key="2">
    <source>
        <dbReference type="ARBA" id="ARBA00022448"/>
    </source>
</evidence>